<evidence type="ECO:0000313" key="1">
    <source>
        <dbReference type="EMBL" id="ATB31394.1"/>
    </source>
</evidence>
<dbReference type="RefSeq" id="WP_095982977.1">
    <property type="nucleotide sequence ID" value="NZ_CP022163.1"/>
</dbReference>
<proteinExistence type="predicted"/>
<dbReference type="InterPro" id="IPR011754">
    <property type="entry name" value="Mxa_paralog_2268"/>
</dbReference>
<dbReference type="KEGG" id="mbd:MEBOL_004856"/>
<dbReference type="EMBL" id="CP022163">
    <property type="protein sequence ID" value="ATB31394.1"/>
    <property type="molecule type" value="Genomic_DNA"/>
</dbReference>
<dbReference type="OrthoDB" id="5524524at2"/>
<evidence type="ECO:0008006" key="3">
    <source>
        <dbReference type="Google" id="ProtNLM"/>
    </source>
</evidence>
<organism evidence="1 2">
    <name type="scientific">Melittangium boletus DSM 14713</name>
    <dbReference type="NCBI Taxonomy" id="1294270"/>
    <lineage>
        <taxon>Bacteria</taxon>
        <taxon>Pseudomonadati</taxon>
        <taxon>Myxococcota</taxon>
        <taxon>Myxococcia</taxon>
        <taxon>Myxococcales</taxon>
        <taxon>Cystobacterineae</taxon>
        <taxon>Archangiaceae</taxon>
        <taxon>Melittangium</taxon>
    </lineage>
</organism>
<protein>
    <recommendedName>
        <fullName evidence="3">DUF2381 family protein</fullName>
    </recommendedName>
</protein>
<dbReference type="AlphaFoldDB" id="A0A250IHU5"/>
<evidence type="ECO:0000313" key="2">
    <source>
        <dbReference type="Proteomes" id="UP000217289"/>
    </source>
</evidence>
<keyword evidence="2" id="KW-1185">Reference proteome</keyword>
<gene>
    <name evidence="1" type="ORF">MEBOL_004856</name>
</gene>
<dbReference type="Pfam" id="PF09544">
    <property type="entry name" value="DUF2381"/>
    <property type="match status" value="1"/>
</dbReference>
<accession>A0A250IHU5</accession>
<dbReference type="Proteomes" id="UP000217289">
    <property type="component" value="Chromosome"/>
</dbReference>
<sequence length="292" mass="32272">MTSAAPARETEKPAVRPILLSEHPDRPTHRVYVKGQVVTTLRFKKAVDPDKTKMIGWEGRLEPLAVVRNKVLLEPIHDLDSDEAIPLAVTLVDGTEVAFLLRPTGHETWSWTDQQVNVFEDPKSFPAMHGALMRALEENDSLTEENARYRKEENSEDHALAALLTSGALAQTPFKLARYEDGQDDGIDIRATLYKGKGKAAVVFRVRNLSSKQPWSMKSARILTVASGRERAVAARSSLATIAPGESGVIAIVADRSAFMEDGKPTSVFLELYRHDGLRQVLVQLDPDLVAQ</sequence>
<reference evidence="1 2" key="1">
    <citation type="submission" date="2017-06" db="EMBL/GenBank/DDBJ databases">
        <authorList>
            <person name="Kim H.J."/>
            <person name="Triplett B.A."/>
        </authorList>
    </citation>
    <scope>NUCLEOTIDE SEQUENCE [LARGE SCALE GENOMIC DNA]</scope>
    <source>
        <strain evidence="1 2">DSM 14713</strain>
    </source>
</reference>
<dbReference type="NCBIfam" id="TIGR02268">
    <property type="entry name" value="Myxococcus xanthus paralogous family TIGR02268"/>
    <property type="match status" value="1"/>
</dbReference>
<name>A0A250IHU5_9BACT</name>